<sequence length="246" mass="27155">MNSPIHDPREAVGSVFSLDAMLHARAQTMDAVQRIAAVVQPGMTEQQACDAAKDILDGMGMQRIWHQIIVRFGENTLKTFKEKITPEQTLGSNDMFFIDLGVVWDGHEGDAGDSFSVGDDAEMAACAEAARVLWQQTGQYWHQHRPSGEELYRYAQTQAEAAGWKLNLDIKGHRVSDFPHAIYKAGSLGSFDACPNTGLWILEIQIAHPTRPFGAFYEDLLVAGEWPTRQASADVPAVTALTQHAF</sequence>
<dbReference type="Pfam" id="PF00557">
    <property type="entry name" value="Peptidase_M24"/>
    <property type="match status" value="1"/>
</dbReference>
<dbReference type="EMBL" id="LAQT01000001">
    <property type="protein sequence ID" value="KPC55387.1"/>
    <property type="molecule type" value="Genomic_DNA"/>
</dbReference>
<dbReference type="PATRIC" id="fig|857265.3.peg.415"/>
<name>A0A0N0XN62_9NEIS</name>
<evidence type="ECO:0000259" key="1">
    <source>
        <dbReference type="Pfam" id="PF00557"/>
    </source>
</evidence>
<dbReference type="STRING" id="857265.WG78_01980"/>
<dbReference type="RefSeq" id="WP_053936084.1">
    <property type="nucleotide sequence ID" value="NZ_LAQT01000001.1"/>
</dbReference>
<dbReference type="Gene3D" id="3.90.230.10">
    <property type="entry name" value="Creatinase/methionine aminopeptidase superfamily"/>
    <property type="match status" value="1"/>
</dbReference>
<keyword evidence="3" id="KW-1185">Reference proteome</keyword>
<proteinExistence type="predicted"/>
<dbReference type="SUPFAM" id="SSF55920">
    <property type="entry name" value="Creatinase/aminopeptidase"/>
    <property type="match status" value="1"/>
</dbReference>
<dbReference type="Proteomes" id="UP000037939">
    <property type="component" value="Unassembled WGS sequence"/>
</dbReference>
<dbReference type="InterPro" id="IPR000994">
    <property type="entry name" value="Pept_M24"/>
</dbReference>
<dbReference type="AlphaFoldDB" id="A0A0N0XN62"/>
<gene>
    <name evidence="2" type="ORF">WG78_01980</name>
</gene>
<organism evidence="2 3">
    <name type="scientific">Amantichitinum ursilacus</name>
    <dbReference type="NCBI Taxonomy" id="857265"/>
    <lineage>
        <taxon>Bacteria</taxon>
        <taxon>Pseudomonadati</taxon>
        <taxon>Pseudomonadota</taxon>
        <taxon>Betaproteobacteria</taxon>
        <taxon>Neisseriales</taxon>
        <taxon>Chitinibacteraceae</taxon>
        <taxon>Amantichitinum</taxon>
    </lineage>
</organism>
<reference evidence="2 3" key="1">
    <citation type="submission" date="2015-07" db="EMBL/GenBank/DDBJ databases">
        <title>Draft genome sequence of the Amantichitinum ursilacus IGB-41, a new chitin-degrading bacterium.</title>
        <authorList>
            <person name="Kirstahler P."/>
            <person name="Guenther M."/>
            <person name="Grumaz C."/>
            <person name="Rupp S."/>
            <person name="Zibek S."/>
            <person name="Sohn K."/>
        </authorList>
    </citation>
    <scope>NUCLEOTIDE SEQUENCE [LARGE SCALE GENOMIC DNA]</scope>
    <source>
        <strain evidence="2 3">IGB-41</strain>
    </source>
</reference>
<protein>
    <submittedName>
        <fullName evidence="2">Metallopeptidase family M24</fullName>
    </submittedName>
</protein>
<comment type="caution">
    <text evidence="2">The sequence shown here is derived from an EMBL/GenBank/DDBJ whole genome shotgun (WGS) entry which is preliminary data.</text>
</comment>
<dbReference type="OrthoDB" id="570664at2"/>
<accession>A0A0N0XN62</accession>
<evidence type="ECO:0000313" key="3">
    <source>
        <dbReference type="Proteomes" id="UP000037939"/>
    </source>
</evidence>
<dbReference type="InterPro" id="IPR036005">
    <property type="entry name" value="Creatinase/aminopeptidase-like"/>
</dbReference>
<feature type="domain" description="Peptidase M24" evidence="1">
    <location>
        <begin position="20"/>
        <end position="176"/>
    </location>
</feature>
<evidence type="ECO:0000313" key="2">
    <source>
        <dbReference type="EMBL" id="KPC55387.1"/>
    </source>
</evidence>